<protein>
    <submittedName>
        <fullName evidence="1">Uncharacterized protein</fullName>
    </submittedName>
</protein>
<dbReference type="EMBL" id="MLJW01000041">
    <property type="protein sequence ID" value="OIR06793.1"/>
    <property type="molecule type" value="Genomic_DNA"/>
</dbReference>
<proteinExistence type="predicted"/>
<organism evidence="1">
    <name type="scientific">mine drainage metagenome</name>
    <dbReference type="NCBI Taxonomy" id="410659"/>
    <lineage>
        <taxon>unclassified sequences</taxon>
        <taxon>metagenomes</taxon>
        <taxon>ecological metagenomes</taxon>
    </lineage>
</organism>
<reference evidence="1" key="1">
    <citation type="submission" date="2016-10" db="EMBL/GenBank/DDBJ databases">
        <title>Sequence of Gallionella enrichment culture.</title>
        <authorList>
            <person name="Poehlein A."/>
            <person name="Muehling M."/>
            <person name="Daniel R."/>
        </authorList>
    </citation>
    <scope>NUCLEOTIDE SEQUENCE</scope>
</reference>
<name>A0A1J5SED1_9ZZZZ</name>
<dbReference type="AlphaFoldDB" id="A0A1J5SED1"/>
<comment type="caution">
    <text evidence="1">The sequence shown here is derived from an EMBL/GenBank/DDBJ whole genome shotgun (WGS) entry which is preliminary data.</text>
</comment>
<evidence type="ECO:0000313" key="1">
    <source>
        <dbReference type="EMBL" id="OIR06793.1"/>
    </source>
</evidence>
<accession>A0A1J5SED1</accession>
<gene>
    <name evidence="1" type="ORF">GALL_110410</name>
</gene>
<sequence>MPRRFKHSPHIDAMRRDIASLAARLMAEDGIADYGLAKRKAAKNLGAPDSEALPTNQEIEEALRAYQAVFQEEELRERLAALRRSALSLMRLLDQFHPYLTGPALDGTAGRYAEAEIELFADSAKDVEIFLLDNDIDFDYADIHRTGPDAPEARLRLDGGEAMLLLSVYPHTLERSHRRNPHTGQVATRARTEAVAALLEQP</sequence>